<dbReference type="EMBL" id="BK016244">
    <property type="protein sequence ID" value="DAG04561.1"/>
    <property type="molecule type" value="Genomic_DNA"/>
</dbReference>
<sequence length="44" mass="4759">MEQRAMGHGCIGGSLTWCFTPTSIGTIGEVICSCGEKFTFQNFI</sequence>
<proteinExistence type="predicted"/>
<name>A0A8S5VCQ5_9CAUD</name>
<organism evidence="1">
    <name type="scientific">Siphoviridae sp. ctDXu9</name>
    <dbReference type="NCBI Taxonomy" id="2825387"/>
    <lineage>
        <taxon>Viruses</taxon>
        <taxon>Duplodnaviria</taxon>
        <taxon>Heunggongvirae</taxon>
        <taxon>Uroviricota</taxon>
        <taxon>Caudoviricetes</taxon>
    </lineage>
</organism>
<protein>
    <submittedName>
        <fullName evidence="1">Uncharacterized protein</fullName>
    </submittedName>
</protein>
<evidence type="ECO:0000313" key="1">
    <source>
        <dbReference type="EMBL" id="DAG04561.1"/>
    </source>
</evidence>
<accession>A0A8S5VCQ5</accession>
<reference evidence="1" key="1">
    <citation type="journal article" date="2021" name="Proc. Natl. Acad. Sci. U.S.A.">
        <title>A Catalog of Tens of Thousands of Viruses from Human Metagenomes Reveals Hidden Associations with Chronic Diseases.</title>
        <authorList>
            <person name="Tisza M.J."/>
            <person name="Buck C.B."/>
        </authorList>
    </citation>
    <scope>NUCLEOTIDE SEQUENCE</scope>
    <source>
        <strain evidence="1">CtDXu9</strain>
    </source>
</reference>